<evidence type="ECO:0000313" key="3">
    <source>
        <dbReference type="Proteomes" id="UP001168620"/>
    </source>
</evidence>
<dbReference type="PANTHER" id="PTHR38589">
    <property type="entry name" value="BLR0621 PROTEIN"/>
    <property type="match status" value="1"/>
</dbReference>
<dbReference type="Proteomes" id="UP001168620">
    <property type="component" value="Unassembled WGS sequence"/>
</dbReference>
<dbReference type="RefSeq" id="WP_300951396.1">
    <property type="nucleotide sequence ID" value="NZ_JAUHJQ010000002.1"/>
</dbReference>
<reference evidence="2" key="1">
    <citation type="submission" date="2023-06" db="EMBL/GenBank/DDBJ databases">
        <title>Draft genome sequence of Nocardioides sp. SOB77.</title>
        <authorList>
            <person name="Zhang G."/>
        </authorList>
    </citation>
    <scope>NUCLEOTIDE SEQUENCE</scope>
    <source>
        <strain evidence="2">SOB77</strain>
    </source>
</reference>
<dbReference type="PANTHER" id="PTHR38589:SF1">
    <property type="entry name" value="BLR0621 PROTEIN"/>
    <property type="match status" value="1"/>
</dbReference>
<dbReference type="EMBL" id="JAUHJQ010000002">
    <property type="protein sequence ID" value="MDN4172474.1"/>
    <property type="molecule type" value="Genomic_DNA"/>
</dbReference>
<protein>
    <recommendedName>
        <fullName evidence="4">YkuD domain-containing protein</fullName>
    </recommendedName>
</protein>
<evidence type="ECO:0000256" key="1">
    <source>
        <dbReference type="SAM" id="SignalP"/>
    </source>
</evidence>
<feature type="signal peptide" evidence="1">
    <location>
        <begin position="1"/>
        <end position="23"/>
    </location>
</feature>
<evidence type="ECO:0008006" key="4">
    <source>
        <dbReference type="Google" id="ProtNLM"/>
    </source>
</evidence>
<feature type="chain" id="PRO_5045605372" description="YkuD domain-containing protein" evidence="1">
    <location>
        <begin position="24"/>
        <end position="242"/>
    </location>
</feature>
<keyword evidence="3" id="KW-1185">Reference proteome</keyword>
<organism evidence="2 3">
    <name type="scientific">Nocardioides oceani</name>
    <dbReference type="NCBI Taxonomy" id="3058369"/>
    <lineage>
        <taxon>Bacteria</taxon>
        <taxon>Bacillati</taxon>
        <taxon>Actinomycetota</taxon>
        <taxon>Actinomycetes</taxon>
        <taxon>Propionibacteriales</taxon>
        <taxon>Nocardioidaceae</taxon>
        <taxon>Nocardioides</taxon>
    </lineage>
</organism>
<name>A0ABT8FCQ7_9ACTN</name>
<proteinExistence type="predicted"/>
<evidence type="ECO:0000313" key="2">
    <source>
        <dbReference type="EMBL" id="MDN4172474.1"/>
    </source>
</evidence>
<gene>
    <name evidence="2" type="ORF">QWY28_05930</name>
</gene>
<sequence>MRALLATLALLGASLLPATPAPAAPDASAARVEAAPGTVRLDGVPVRLREGTTQVVTVNRTRGFRARVTFWALTRRGWVERMQALDGRVGYGGLVAGPRRRQGSGTTPLGTYRLPWAFGTHRRSEDWDLRYRRIRRGDHWVQDNASAYYNRYRNQAQGGFRWRLPSGHPDASERLTDYRQPYEFSVVVGFNRRQVRHRGSGIFLHVNGRGATAGCVSAPRWFLVRAMRKLDPAARPVIAIGR</sequence>
<accession>A0ABT8FCQ7</accession>
<keyword evidence="1" id="KW-0732">Signal</keyword>
<comment type="caution">
    <text evidence="2">The sequence shown here is derived from an EMBL/GenBank/DDBJ whole genome shotgun (WGS) entry which is preliminary data.</text>
</comment>